<feature type="compositionally biased region" description="Polar residues" evidence="1">
    <location>
        <begin position="57"/>
        <end position="68"/>
    </location>
</feature>
<name>A0A2T3Z8C8_TRIA4</name>
<protein>
    <submittedName>
        <fullName evidence="2">Uncharacterized protein</fullName>
    </submittedName>
</protein>
<proteinExistence type="predicted"/>
<dbReference type="OrthoDB" id="5288318at2759"/>
<feature type="compositionally biased region" description="Low complexity" evidence="1">
    <location>
        <begin position="319"/>
        <end position="335"/>
    </location>
</feature>
<dbReference type="Proteomes" id="UP000240493">
    <property type="component" value="Unassembled WGS sequence"/>
</dbReference>
<dbReference type="STRING" id="1042311.A0A2T3Z8C8"/>
<evidence type="ECO:0000256" key="1">
    <source>
        <dbReference type="SAM" id="MobiDB-lite"/>
    </source>
</evidence>
<sequence>MARFVDLDDEDSQAQPMAAWPAPGNPLALPEHGSVANMAAGDRDRGIVSSARRFPSRKSTMTDKSPQQYGDDASEAENGKQPATHSAMEEAFQCYPIVVGIISYIDLNTLDSLARASRFIHDGLIQYRASLMGATLRCSREGVAIDPEQTLRYRARATDWNYMQDDNNYNGKAGSCARDMVAECRRCADIICRNCAIKPPLIAALRERHRRLCVTCVKAPIAALAVPALDISLPLNSDAVQRAICQCDTEGVWLCQPCGHSIRNADHDYKAIWRWRTKYGGFTGIGDGDRGVICGREEACLAARERENEIDCDAEDARGSTLTPWSTGSSSSGTPSPGPQHAGTTPPGATAGFPFPTNGTIESIIDEIRHQRTPSPQLGPGYERHEIEGIGGIVKKKLVRMVRVGACVPEWEDEKGSNSKILAREVNGAARSWCGWCWRVIPGEKDKRQCAK</sequence>
<feature type="region of interest" description="Disordered" evidence="1">
    <location>
        <begin position="1"/>
        <end position="84"/>
    </location>
</feature>
<reference evidence="2 3" key="1">
    <citation type="submission" date="2016-07" db="EMBL/GenBank/DDBJ databases">
        <title>Multiple horizontal gene transfer events from other fungi enriched the ability of initially mycotrophic Trichoderma (Ascomycota) to feed on dead plant biomass.</title>
        <authorList>
            <consortium name="DOE Joint Genome Institute"/>
            <person name="Aerts A."/>
            <person name="Atanasova L."/>
            <person name="Chenthamara K."/>
            <person name="Zhang J."/>
            <person name="Grujic M."/>
            <person name="Henrissat B."/>
            <person name="Kuo A."/>
            <person name="Salamov A."/>
            <person name="Lipzen A."/>
            <person name="Labutti K."/>
            <person name="Barry K."/>
            <person name="Miao Y."/>
            <person name="Rahimi M.J."/>
            <person name="Shen Q."/>
            <person name="Grigoriev I.V."/>
            <person name="Kubicek C.P."/>
            <person name="Druzhinina I.S."/>
        </authorList>
    </citation>
    <scope>NUCLEOTIDE SEQUENCE [LARGE SCALE GENOMIC DNA]</scope>
    <source>
        <strain evidence="2 3">CBS 433.97</strain>
    </source>
</reference>
<dbReference type="AlphaFoldDB" id="A0A2T3Z8C8"/>
<evidence type="ECO:0000313" key="3">
    <source>
        <dbReference type="Proteomes" id="UP000240493"/>
    </source>
</evidence>
<keyword evidence="3" id="KW-1185">Reference proteome</keyword>
<gene>
    <name evidence="2" type="ORF">M441DRAFT_140055</name>
</gene>
<evidence type="ECO:0000313" key="2">
    <source>
        <dbReference type="EMBL" id="PTB41058.1"/>
    </source>
</evidence>
<feature type="region of interest" description="Disordered" evidence="1">
    <location>
        <begin position="312"/>
        <end position="357"/>
    </location>
</feature>
<dbReference type="EMBL" id="KZ679262">
    <property type="protein sequence ID" value="PTB41058.1"/>
    <property type="molecule type" value="Genomic_DNA"/>
</dbReference>
<organism evidence="2 3">
    <name type="scientific">Trichoderma asperellum (strain ATCC 204424 / CBS 433.97 / NBRC 101777)</name>
    <dbReference type="NCBI Taxonomy" id="1042311"/>
    <lineage>
        <taxon>Eukaryota</taxon>
        <taxon>Fungi</taxon>
        <taxon>Dikarya</taxon>
        <taxon>Ascomycota</taxon>
        <taxon>Pezizomycotina</taxon>
        <taxon>Sordariomycetes</taxon>
        <taxon>Hypocreomycetidae</taxon>
        <taxon>Hypocreales</taxon>
        <taxon>Hypocreaceae</taxon>
        <taxon>Trichoderma</taxon>
    </lineage>
</organism>
<accession>A0A2T3Z8C8</accession>